<dbReference type="GO" id="GO:0072669">
    <property type="term" value="C:tRNA-splicing ligase complex"/>
    <property type="evidence" value="ECO:0007669"/>
    <property type="project" value="TreeGrafter"/>
</dbReference>
<dbReference type="InterPro" id="IPR018797">
    <property type="entry name" value="FAM98"/>
</dbReference>
<dbReference type="Pfam" id="PF10239">
    <property type="entry name" value="DUF2465"/>
    <property type="match status" value="1"/>
</dbReference>
<feature type="compositionally biased region" description="Low complexity" evidence="2">
    <location>
        <begin position="344"/>
        <end position="359"/>
    </location>
</feature>
<evidence type="ECO:0000256" key="1">
    <source>
        <dbReference type="ARBA" id="ARBA00007218"/>
    </source>
</evidence>
<reference evidence="3" key="2">
    <citation type="submission" date="2022-10" db="EMBL/GenBank/DDBJ databases">
        <authorList>
            <consortium name="ENA_rothamsted_submissions"/>
            <consortium name="culmorum"/>
            <person name="King R."/>
        </authorList>
    </citation>
    <scope>NUCLEOTIDE SEQUENCE</scope>
</reference>
<sequence length="425" mass="48815">MSYEIVESLINVGYDGKLMDENEFSEAINDGFKNEEFRLLIIWLSNEISELGKLEEKITCSDITSFQIELSSFLKELQCSYDVLIGGSINSRMQTVESRYILLEFLITELMSQKMLLVIQKPKDKGSVLTIHESPTAGALKEIAITLNLGKPPDNISTEALFNKINARFDETIHNTPDGHKRIGSSLFNPKKSLQTDQWMKIDKIHAMLDEEYSIRRKMLMTRLDVTVQSFKWSERIKGKEHEINEKYSNKQQILEKLINDDHRTDIIALLAARDKLAIIEKTSSANVRKNTKSKLQRHIIGKVPDRGGRTLENQKPPAEMPSWQKRQPDRSGFNQNNRGNRVGGFQQNQGFPQQQYQQKAPYNPSNQQYSGNNFNQQQGQDNSQGSGYGNKNFRGRVQGNWNQRGQSYSYGNQQRDNYRGGPRR</sequence>
<reference evidence="3" key="1">
    <citation type="submission" date="2022-01" db="EMBL/GenBank/DDBJ databases">
        <authorList>
            <person name="King R."/>
        </authorList>
    </citation>
    <scope>NUCLEOTIDE SEQUENCE</scope>
</reference>
<proteinExistence type="inferred from homology"/>
<comment type="similarity">
    <text evidence="1">Belongs to the FAM98 family.</text>
</comment>
<dbReference type="OrthoDB" id="512356at2759"/>
<accession>A0A9N9RFT1</accession>
<name>A0A9N9RFT1_9DIPT</name>
<feature type="compositionally biased region" description="Basic residues" evidence="2">
    <location>
        <begin position="290"/>
        <end position="301"/>
    </location>
</feature>
<dbReference type="Proteomes" id="UP001153620">
    <property type="component" value="Chromosome 1"/>
</dbReference>
<evidence type="ECO:0000313" key="3">
    <source>
        <dbReference type="EMBL" id="CAG9797045.1"/>
    </source>
</evidence>
<evidence type="ECO:0000256" key="2">
    <source>
        <dbReference type="SAM" id="MobiDB-lite"/>
    </source>
</evidence>
<feature type="compositionally biased region" description="Low complexity" evidence="2">
    <location>
        <begin position="366"/>
        <end position="386"/>
    </location>
</feature>
<gene>
    <name evidence="3" type="ORF">CHIRRI_LOCUS46</name>
</gene>
<organism evidence="3 4">
    <name type="scientific">Chironomus riparius</name>
    <dbReference type="NCBI Taxonomy" id="315576"/>
    <lineage>
        <taxon>Eukaryota</taxon>
        <taxon>Metazoa</taxon>
        <taxon>Ecdysozoa</taxon>
        <taxon>Arthropoda</taxon>
        <taxon>Hexapoda</taxon>
        <taxon>Insecta</taxon>
        <taxon>Pterygota</taxon>
        <taxon>Neoptera</taxon>
        <taxon>Endopterygota</taxon>
        <taxon>Diptera</taxon>
        <taxon>Nematocera</taxon>
        <taxon>Chironomoidea</taxon>
        <taxon>Chironomidae</taxon>
        <taxon>Chironominae</taxon>
        <taxon>Chironomus</taxon>
    </lineage>
</organism>
<dbReference type="PANTHER" id="PTHR31353">
    <property type="entry name" value="FAM98"/>
    <property type="match status" value="1"/>
</dbReference>
<dbReference type="AlphaFoldDB" id="A0A9N9RFT1"/>
<dbReference type="PANTHER" id="PTHR31353:SF1">
    <property type="entry name" value="PROTEIN FAM98B"/>
    <property type="match status" value="1"/>
</dbReference>
<keyword evidence="4" id="KW-1185">Reference proteome</keyword>
<dbReference type="EMBL" id="OU895877">
    <property type="protein sequence ID" value="CAG9797045.1"/>
    <property type="molecule type" value="Genomic_DNA"/>
</dbReference>
<feature type="compositionally biased region" description="Polar residues" evidence="2">
    <location>
        <begin position="400"/>
        <end position="416"/>
    </location>
</feature>
<evidence type="ECO:0000313" key="4">
    <source>
        <dbReference type="Proteomes" id="UP001153620"/>
    </source>
</evidence>
<protein>
    <recommendedName>
        <fullName evidence="5">Protein FAM98A</fullName>
    </recommendedName>
</protein>
<feature type="region of interest" description="Disordered" evidence="2">
    <location>
        <begin position="288"/>
        <end position="425"/>
    </location>
</feature>
<evidence type="ECO:0008006" key="5">
    <source>
        <dbReference type="Google" id="ProtNLM"/>
    </source>
</evidence>